<dbReference type="GO" id="GO:1901505">
    <property type="term" value="F:carbohydrate derivative transmembrane transporter activity"/>
    <property type="evidence" value="ECO:0007669"/>
    <property type="project" value="InterPro"/>
</dbReference>
<dbReference type="PATRIC" id="fig|1453496.5.peg.2138"/>
<sequence>MSYLLLLLASVFTCGGQLCQKQAVVCWQQRPPSSRLATTLRWLLAACCSLGIAMLLWLLVLQRLPLGIAYPMLSINFVLITLCAHYWFGEKAGVRHWCGVALIMLGIYLMSRGL</sequence>
<organism evidence="14 15">
    <name type="scientific">Hafnia alvei FB1</name>
    <dbReference type="NCBI Taxonomy" id="1453496"/>
    <lineage>
        <taxon>Bacteria</taxon>
        <taxon>Pseudomonadati</taxon>
        <taxon>Pseudomonadota</taxon>
        <taxon>Gammaproteobacteria</taxon>
        <taxon>Enterobacterales</taxon>
        <taxon>Hafniaceae</taxon>
        <taxon>Hafnia</taxon>
    </lineage>
</organism>
<dbReference type="HAMAP" id="MF_01869">
    <property type="entry name" value="Flippase_ArnE"/>
    <property type="match status" value="1"/>
</dbReference>
<comment type="pathway">
    <text evidence="12">Bacterial outer membrane biogenesis; lipopolysaccharide biosynthesis.</text>
</comment>
<name>A0A097R237_HAFAL</name>
<evidence type="ECO:0000256" key="12">
    <source>
        <dbReference type="HAMAP-Rule" id="MF_01869"/>
    </source>
</evidence>
<dbReference type="InterPro" id="IPR022883">
    <property type="entry name" value="Flippase_ArnE"/>
</dbReference>
<feature type="transmembrane region" description="Helical" evidence="12">
    <location>
        <begin position="42"/>
        <end position="61"/>
    </location>
</feature>
<dbReference type="InterPro" id="IPR000620">
    <property type="entry name" value="EamA_dom"/>
</dbReference>
<gene>
    <name evidence="12" type="primary">arnE</name>
    <name evidence="14" type="ORF">AT03_10640</name>
</gene>
<dbReference type="Pfam" id="PF00892">
    <property type="entry name" value="EamA"/>
    <property type="match status" value="1"/>
</dbReference>
<dbReference type="UniPathway" id="UPA00030"/>
<dbReference type="SUPFAM" id="SSF103481">
    <property type="entry name" value="Multidrug resistance efflux transporter EmrE"/>
    <property type="match status" value="1"/>
</dbReference>
<comment type="subcellular location">
    <subcellularLocation>
        <location evidence="12">Cell inner membrane</location>
        <topology evidence="12">Multi-pass membrane protein</topology>
    </subcellularLocation>
    <subcellularLocation>
        <location evidence="1">Cell membrane</location>
        <topology evidence="1">Multi-pass membrane protein</topology>
    </subcellularLocation>
</comment>
<keyword evidence="6 12" id="KW-0441">Lipid A biosynthesis</keyword>
<evidence type="ECO:0000256" key="8">
    <source>
        <dbReference type="ARBA" id="ARBA00022985"/>
    </source>
</evidence>
<dbReference type="InterPro" id="IPR037185">
    <property type="entry name" value="EmrE-like"/>
</dbReference>
<feature type="domain" description="EamA" evidence="13">
    <location>
        <begin position="25"/>
        <end position="111"/>
    </location>
</feature>
<keyword evidence="5 12" id="KW-0997">Cell inner membrane</keyword>
<comment type="similarity">
    <text evidence="12">Belongs to the ArnE family.</text>
</comment>
<evidence type="ECO:0000256" key="5">
    <source>
        <dbReference type="ARBA" id="ARBA00022519"/>
    </source>
</evidence>
<keyword evidence="4 12" id="KW-0444">Lipid biosynthesis</keyword>
<dbReference type="EMBL" id="CP009706">
    <property type="protein sequence ID" value="AIU72790.1"/>
    <property type="molecule type" value="Genomic_DNA"/>
</dbReference>
<evidence type="ECO:0000256" key="10">
    <source>
        <dbReference type="ARBA" id="ARBA00023098"/>
    </source>
</evidence>
<feature type="transmembrane region" description="Helical" evidence="12">
    <location>
        <begin position="68"/>
        <end position="88"/>
    </location>
</feature>
<keyword evidence="15" id="KW-1185">Reference proteome</keyword>
<evidence type="ECO:0000313" key="14">
    <source>
        <dbReference type="EMBL" id="AIU72790.1"/>
    </source>
</evidence>
<keyword evidence="2 12" id="KW-0813">Transport</keyword>
<evidence type="ECO:0000256" key="1">
    <source>
        <dbReference type="ARBA" id="ARBA00004651"/>
    </source>
</evidence>
<evidence type="ECO:0000256" key="9">
    <source>
        <dbReference type="ARBA" id="ARBA00022989"/>
    </source>
</evidence>
<keyword evidence="3 12" id="KW-1003">Cell membrane</keyword>
<dbReference type="GO" id="GO:0005886">
    <property type="term" value="C:plasma membrane"/>
    <property type="evidence" value="ECO:0007669"/>
    <property type="project" value="UniProtKB-SubCell"/>
</dbReference>
<keyword evidence="8 12" id="KW-0448">Lipopolysaccharide biosynthesis</keyword>
<dbReference type="NCBIfam" id="NF011625">
    <property type="entry name" value="PRK15051.1"/>
    <property type="match status" value="1"/>
</dbReference>
<evidence type="ECO:0000256" key="7">
    <source>
        <dbReference type="ARBA" id="ARBA00022692"/>
    </source>
</evidence>
<dbReference type="KEGG" id="hav:AT03_10640"/>
<dbReference type="FunFam" id="1.10.3730.20:FF:000002">
    <property type="entry name" value="Probable 4-amino-4-deoxy-L-arabinose-phosphoundecaprenol flippase subunit ArnE"/>
    <property type="match status" value="1"/>
</dbReference>
<keyword evidence="10 12" id="KW-0443">Lipid metabolism</keyword>
<feature type="transmembrane region" description="Helical" evidence="12">
    <location>
        <begin position="94"/>
        <end position="111"/>
    </location>
</feature>
<evidence type="ECO:0000256" key="6">
    <source>
        <dbReference type="ARBA" id="ARBA00022556"/>
    </source>
</evidence>
<dbReference type="eggNOG" id="COG2076">
    <property type="taxonomic scope" value="Bacteria"/>
</dbReference>
<dbReference type="GO" id="GO:0009103">
    <property type="term" value="P:lipopolysaccharide biosynthetic process"/>
    <property type="evidence" value="ECO:0007669"/>
    <property type="project" value="UniProtKB-UniRule"/>
</dbReference>
<protein>
    <recommendedName>
        <fullName evidence="12">Probable 4-amino-4-deoxy-L-arabinose-phosphoundecaprenol flippase subunit ArnE</fullName>
        <shortName evidence="12">L-Ara4N-phosphoundecaprenol flippase subunit ArnE</shortName>
    </recommendedName>
    <alternativeName>
        <fullName evidence="12">Undecaprenyl phosphate-aminoarabinose flippase subunit ArnE</fullName>
    </alternativeName>
</protein>
<dbReference type="Gene3D" id="1.10.3730.20">
    <property type="match status" value="1"/>
</dbReference>
<comment type="function">
    <text evidence="12">Translocates 4-amino-4-deoxy-L-arabinose-phosphoundecaprenol (alpha-L-Ara4N-phosphoundecaprenol) from the cytoplasmic to the periplasmic side of the inner membrane.</text>
</comment>
<dbReference type="InterPro" id="IPR000390">
    <property type="entry name" value="Small_drug/metabolite_transptr"/>
</dbReference>
<dbReference type="PANTHER" id="PTHR30561">
    <property type="entry name" value="SMR FAMILY PROTON-DEPENDENT DRUG EFFLUX TRANSPORTER SUGE"/>
    <property type="match status" value="1"/>
</dbReference>
<reference evidence="14 15" key="1">
    <citation type="journal article" date="2014" name="Gut Pathog.">
        <title>Gene clusters of Hafnia alvei strain FB1 important in survival and pathogenesis: a draft genome perspective.</title>
        <authorList>
            <person name="Tan J.Y."/>
            <person name="Yin W.F."/>
            <person name="Chan K.G."/>
        </authorList>
    </citation>
    <scope>NUCLEOTIDE SEQUENCE [LARGE SCALE GENOMIC DNA]</scope>
    <source>
        <strain evidence="14 15">FB1</strain>
    </source>
</reference>
<keyword evidence="7 12" id="KW-0812">Transmembrane</keyword>
<evidence type="ECO:0000313" key="15">
    <source>
        <dbReference type="Proteomes" id="UP000029986"/>
    </source>
</evidence>
<comment type="subunit">
    <text evidence="12">Heterodimer of ArnE and ArnF.</text>
</comment>
<dbReference type="AlphaFoldDB" id="A0A097R237"/>
<evidence type="ECO:0000256" key="11">
    <source>
        <dbReference type="ARBA" id="ARBA00023136"/>
    </source>
</evidence>
<keyword evidence="9 12" id="KW-1133">Transmembrane helix</keyword>
<dbReference type="GO" id="GO:0009245">
    <property type="term" value="P:lipid A biosynthetic process"/>
    <property type="evidence" value="ECO:0007669"/>
    <property type="project" value="UniProtKB-UniRule"/>
</dbReference>
<evidence type="ECO:0000256" key="2">
    <source>
        <dbReference type="ARBA" id="ARBA00022448"/>
    </source>
</evidence>
<dbReference type="OrthoDB" id="6058674at2"/>
<dbReference type="PANTHER" id="PTHR30561:SF23">
    <property type="entry name" value="4-AMINO-4-DEOXY-L-ARABINOSE-PHOSPHOUNDECAPRENOL FLIPPASE SUBUNIT ARNE-RELATED"/>
    <property type="match status" value="1"/>
</dbReference>
<keyword evidence="11 12" id="KW-0472">Membrane</keyword>
<proteinExistence type="inferred from homology"/>
<evidence type="ECO:0000259" key="13">
    <source>
        <dbReference type="Pfam" id="PF00892"/>
    </source>
</evidence>
<evidence type="ECO:0000256" key="4">
    <source>
        <dbReference type="ARBA" id="ARBA00022516"/>
    </source>
</evidence>
<dbReference type="Proteomes" id="UP000029986">
    <property type="component" value="Chromosome"/>
</dbReference>
<dbReference type="HOGENOM" id="CLU_131462_5_1_6"/>
<evidence type="ECO:0000256" key="3">
    <source>
        <dbReference type="ARBA" id="ARBA00022475"/>
    </source>
</evidence>
<accession>A0A097R237</accession>